<dbReference type="PANTHER" id="PTHR31280">
    <property type="entry name" value="PROTEIN UNC-13 HOMOLOG"/>
    <property type="match status" value="1"/>
</dbReference>
<protein>
    <submittedName>
        <fullName evidence="4">Protein unc-13-like</fullName>
    </submittedName>
</protein>
<feature type="domain" description="MHD2" evidence="3">
    <location>
        <begin position="918"/>
        <end position="1028"/>
    </location>
</feature>
<keyword evidence="5" id="KW-1185">Reference proteome</keyword>
<organism evidence="4 5">
    <name type="scientific">Glycine soja</name>
    <name type="common">Wild soybean</name>
    <dbReference type="NCBI Taxonomy" id="3848"/>
    <lineage>
        <taxon>Eukaryota</taxon>
        <taxon>Viridiplantae</taxon>
        <taxon>Streptophyta</taxon>
        <taxon>Embryophyta</taxon>
        <taxon>Tracheophyta</taxon>
        <taxon>Spermatophyta</taxon>
        <taxon>Magnoliopsida</taxon>
        <taxon>eudicotyledons</taxon>
        <taxon>Gunneridae</taxon>
        <taxon>Pentapetalae</taxon>
        <taxon>rosids</taxon>
        <taxon>fabids</taxon>
        <taxon>Fabales</taxon>
        <taxon>Fabaceae</taxon>
        <taxon>Papilionoideae</taxon>
        <taxon>50 kb inversion clade</taxon>
        <taxon>NPAAA clade</taxon>
        <taxon>indigoferoid/millettioid clade</taxon>
        <taxon>Phaseoleae</taxon>
        <taxon>Glycine</taxon>
        <taxon>Glycine subgen. Soja</taxon>
    </lineage>
</organism>
<proteinExistence type="predicted"/>
<name>A0A445LL75_GLYSO</name>
<dbReference type="PROSITE" id="PS51258">
    <property type="entry name" value="MHD1"/>
    <property type="match status" value="1"/>
</dbReference>
<dbReference type="Pfam" id="PF25761">
    <property type="entry name" value="TPR_PATROL1"/>
    <property type="match status" value="1"/>
</dbReference>
<dbReference type="InterPro" id="IPR014772">
    <property type="entry name" value="Munc13_dom-2"/>
</dbReference>
<dbReference type="InterPro" id="IPR057984">
    <property type="entry name" value="PATROL1_C"/>
</dbReference>
<gene>
    <name evidence="4" type="ORF">D0Y65_003282</name>
</gene>
<feature type="domain" description="MHD1" evidence="2">
    <location>
        <begin position="634"/>
        <end position="776"/>
    </location>
</feature>
<evidence type="ECO:0000256" key="1">
    <source>
        <dbReference type="SAM" id="MobiDB-lite"/>
    </source>
</evidence>
<dbReference type="AlphaFoldDB" id="A0A445LL75"/>
<dbReference type="PROSITE" id="PS51259">
    <property type="entry name" value="MHD2"/>
    <property type="match status" value="1"/>
</dbReference>
<accession>A0A445LL75</accession>
<dbReference type="Proteomes" id="UP000289340">
    <property type="component" value="Chromosome 2"/>
</dbReference>
<comment type="caution">
    <text evidence="4">The sequence shown here is derived from an EMBL/GenBank/DDBJ whole genome shotgun (WGS) entry which is preliminary data.</text>
</comment>
<feature type="region of interest" description="Disordered" evidence="1">
    <location>
        <begin position="1"/>
        <end position="93"/>
    </location>
</feature>
<sequence>MGLHARRRDSSPGTVPPLSPTISIPPPQLLHHHHVPSSNNIFKSHHDRSHNRRESLPGPSFLPLSPPPATIHSRRDSYPGPFPSPTFAESDSGLLPSTSSHYYHPELYHHTSKRRLCLYDKDSDLAWPFRDLEGLDHDDIRETAYEIFFTACRSSPGFGGRSPITFYSKHDGSGEGRSTPVSQTSRVKQALGLRMLRSSLSQRIMVSAPASPVTERSPRSRAVPRRTVTMAEVMRLQMGVSEQSDSRLRKTLVRTLVGQLGRQAETIILPLELLRHLKPSEFNDSHEYHLWQKRQLKFLEVGLLFHPSIPIEKTNTFAMNLKEIIRSAEFKPLDTGKNSDTMRSFSNSVISLSMRSPDDTPTNVCHWANGYPVNIHLYISLLQSIFDLRDETSVLDEVDEQLDLIKKTWSTLGINRPIHNVCFTWVMFQQYVETGQIEPDLLCASYTILNEVANDAKKERDSLYVEILKSVLGSLQEWADKRFLNYHVYFQGGDIGQIENLLPVVLLASRILGDVTNSEEGQEKGDKTRVSSSEGRVDYYICSSVKNAFEKMMEAANAKSAESETEKKIGEVILQLAQETEYLALKERQNYSPILKKWNTIAAAVAALTLNNCYGHVLKQYLSEMTTSITVEVVLVLQRAKILEDVLVQMVVEDSADCEDGGKTVVREMVPFEVESTIMIRIRKWIDESLHKGKECLERAKESEAWNPKSKSEPYAKSVVELMNLAKKIVQEFFQIPISITEVLVQELADGLQKIFREYTMFIAACGLKENYIPSLPPLTRCNRNSKFHKLWKIASPCSVSCEDPHIYGIFEANHPHSCTSRGTQRLYIRLNTLSYLLSHIPSLDKSLALTPGVVPSNRHSFTNSHKTQSNRTSYFETTNTSILAACQHVSEVASYRLTFFDTNPFFYDSLYVGDVANARISNLLTILKHNVKLMTAILTERAQALAVKEVMKASFDAFLTVLLAGGTTRVFNESDHQSIQEDFDSLKQLFCSFEELIAENVVEKEAEVVEGVIALMGMSTEQLMENLSTLSNETSGIGVIGNGQKLPMPPTTGKWNRSDPNTILRVLCYRNDRTASNFLKRTFQIAKRR</sequence>
<dbReference type="InterPro" id="IPR008528">
    <property type="entry name" value="unc-13_homologue"/>
</dbReference>
<feature type="compositionally biased region" description="Pro residues" evidence="1">
    <location>
        <begin position="14"/>
        <end position="28"/>
    </location>
</feature>
<evidence type="ECO:0000259" key="3">
    <source>
        <dbReference type="PROSITE" id="PS51259"/>
    </source>
</evidence>
<evidence type="ECO:0000313" key="5">
    <source>
        <dbReference type="Proteomes" id="UP000289340"/>
    </source>
</evidence>
<reference evidence="4 5" key="1">
    <citation type="submission" date="2018-09" db="EMBL/GenBank/DDBJ databases">
        <title>A high-quality reference genome of wild soybean provides a powerful tool to mine soybean genomes.</title>
        <authorList>
            <person name="Xie M."/>
            <person name="Chung C.Y.L."/>
            <person name="Li M.-W."/>
            <person name="Wong F.-L."/>
            <person name="Chan T.-F."/>
            <person name="Lam H.-M."/>
        </authorList>
    </citation>
    <scope>NUCLEOTIDE SEQUENCE [LARGE SCALE GENOMIC DNA]</scope>
    <source>
        <strain evidence="5">cv. W05</strain>
        <tissue evidence="4">Hypocotyl of etiolated seedlings</tissue>
    </source>
</reference>
<dbReference type="InterPro" id="IPR014770">
    <property type="entry name" value="Munc13_1"/>
</dbReference>
<dbReference type="PANTHER" id="PTHR31280:SF22">
    <property type="entry name" value="DUF810 FAMILY PROTEIN"/>
    <property type="match status" value="1"/>
</dbReference>
<dbReference type="EMBL" id="QZWG01000002">
    <property type="protein sequence ID" value="RZC23892.1"/>
    <property type="molecule type" value="Genomic_DNA"/>
</dbReference>
<evidence type="ECO:0000259" key="2">
    <source>
        <dbReference type="PROSITE" id="PS51258"/>
    </source>
</evidence>
<evidence type="ECO:0000313" key="4">
    <source>
        <dbReference type="EMBL" id="RZC23892.1"/>
    </source>
</evidence>